<keyword evidence="1" id="KW-0677">Repeat</keyword>
<dbReference type="PANTHER" id="PTHR13817">
    <property type="entry name" value="TITIN"/>
    <property type="match status" value="1"/>
</dbReference>
<dbReference type="GeneTree" id="ENSGT00940000157005"/>
<keyword evidence="2" id="KW-1133">Transmembrane helix</keyword>
<organism evidence="4 5">
    <name type="scientific">Oncorhynchus mykiss</name>
    <name type="common">Rainbow trout</name>
    <name type="synonym">Salmo gairdneri</name>
    <dbReference type="NCBI Taxonomy" id="8022"/>
    <lineage>
        <taxon>Eukaryota</taxon>
        <taxon>Metazoa</taxon>
        <taxon>Chordata</taxon>
        <taxon>Craniata</taxon>
        <taxon>Vertebrata</taxon>
        <taxon>Euteleostomi</taxon>
        <taxon>Actinopterygii</taxon>
        <taxon>Neopterygii</taxon>
        <taxon>Teleostei</taxon>
        <taxon>Protacanthopterygii</taxon>
        <taxon>Salmoniformes</taxon>
        <taxon>Salmonidae</taxon>
        <taxon>Salmoninae</taxon>
        <taxon>Oncorhynchus</taxon>
    </lineage>
</organism>
<feature type="domain" description="Fibronectin type-III" evidence="3">
    <location>
        <begin position="709"/>
        <end position="794"/>
    </location>
</feature>
<dbReference type="PANTHER" id="PTHR13817:SF44">
    <property type="entry name" value="FIBRONECTIN TYPE III DOMAIN CONTAINING 3B"/>
    <property type="match status" value="1"/>
</dbReference>
<dbReference type="PROSITE" id="PS50853">
    <property type="entry name" value="FN3"/>
    <property type="match status" value="7"/>
</dbReference>
<dbReference type="InterPro" id="IPR013783">
    <property type="entry name" value="Ig-like_fold"/>
</dbReference>
<proteinExistence type="predicted"/>
<dbReference type="Pfam" id="PF00041">
    <property type="entry name" value="fn3"/>
    <property type="match status" value="6"/>
</dbReference>
<keyword evidence="5" id="KW-1185">Reference proteome</keyword>
<protein>
    <submittedName>
        <fullName evidence="4">Fibronectin type III domain containing 3Ba</fullName>
    </submittedName>
</protein>
<reference evidence="4" key="2">
    <citation type="submission" date="2025-08" db="UniProtKB">
        <authorList>
            <consortium name="Ensembl"/>
        </authorList>
    </citation>
    <scope>IDENTIFICATION</scope>
</reference>
<feature type="domain" description="Fibronectin type-III" evidence="3">
    <location>
        <begin position="894"/>
        <end position="991"/>
    </location>
</feature>
<dbReference type="SMART" id="SM00060">
    <property type="entry name" value="FN3"/>
    <property type="match status" value="9"/>
</dbReference>
<dbReference type="Gene3D" id="2.60.40.10">
    <property type="entry name" value="Immunoglobulins"/>
    <property type="match status" value="9"/>
</dbReference>
<feature type="domain" description="Fibronectin type-III" evidence="3">
    <location>
        <begin position="244"/>
        <end position="336"/>
    </location>
</feature>
<feature type="transmembrane region" description="Helical" evidence="2">
    <location>
        <begin position="1017"/>
        <end position="1040"/>
    </location>
</feature>
<dbReference type="GO" id="GO:0016020">
    <property type="term" value="C:membrane"/>
    <property type="evidence" value="ECO:0007669"/>
    <property type="project" value="UniProtKB-SubCell"/>
</dbReference>
<evidence type="ECO:0000313" key="5">
    <source>
        <dbReference type="Proteomes" id="UP000694395"/>
    </source>
</evidence>
<name>A0A8L0DR99_ONCMY</name>
<reference evidence="4" key="3">
    <citation type="submission" date="2025-09" db="UniProtKB">
        <authorList>
            <consortium name="Ensembl"/>
        </authorList>
    </citation>
    <scope>IDENTIFICATION</scope>
</reference>
<dbReference type="AlphaFoldDB" id="A0A8L0DR99"/>
<dbReference type="PRINTS" id="PR00014">
    <property type="entry name" value="FNTYPEIII"/>
</dbReference>
<feature type="domain" description="Fibronectin type-III" evidence="3">
    <location>
        <begin position="439"/>
        <end position="525"/>
    </location>
</feature>
<feature type="domain" description="Fibronectin type-III" evidence="3">
    <location>
        <begin position="797"/>
        <end position="893"/>
    </location>
</feature>
<reference evidence="4" key="1">
    <citation type="submission" date="2020-07" db="EMBL/GenBank/DDBJ databases">
        <title>A long reads based de novo assembly of the rainbow trout Arlee double haploid line genome.</title>
        <authorList>
            <person name="Gao G."/>
            <person name="Palti Y."/>
        </authorList>
    </citation>
    <scope>NUCLEOTIDE SEQUENCE [LARGE SCALE GENOMIC DNA]</scope>
</reference>
<feature type="domain" description="Fibronectin type-III" evidence="3">
    <location>
        <begin position="340"/>
        <end position="435"/>
    </location>
</feature>
<dbReference type="CDD" id="cd00063">
    <property type="entry name" value="FN3"/>
    <property type="match status" value="8"/>
</dbReference>
<accession>A0A8L0DR99</accession>
<dbReference type="Ensembl" id="ENSOMYT00000136669.1">
    <property type="protein sequence ID" value="ENSOMYP00000132906.1"/>
    <property type="gene ID" value="ENSOMYG00000052961.1"/>
</dbReference>
<sequence>MCLSEPVCDRCVVSEPVCYHCVVSEPVLSMCCVILVQVNPGETFTIRAEDGSLQCIQGPAEVPMMSPNGSIPPIHVPPGYISQVLEDNTGVRRVVVTPQSPECYPPSYSPALSPTHHLPPYLTHPHFIPNSHSFYPPVSPGDLSPHQYYQHHLPPIYGEGKILTPQSKMCLWAFFDFLFHLYLTQCPKKGQKYSECGEELECHLKDLRPASDYHVRVSAVCNSNLRGVCSETGSFTTHTCPPDLPFPPKLSHRSKSTLTLQWKPPVDNGSKITNYLLEWDEGKKNSVFRECYFGSQRHCKLTRLCPAVGYTFRVAAHNDIGTSGFSTEVVFYTTGTLPSCPLAPRLLRAGVSWVTLEWGRPEGSANEELITYTLEIQEDNTGTDFHPKYTGDNLTSTVQGLKRSTQYKFRVRLIASNVEGGSKPSEVLVCTTCPDKPGPPSPPRVTTTTSYGFTITWGKHTNTRVHVFSVIIINGDWEVAYSGPATECVCEELTPGTVYRLRVCSISTGGHSQCSFSVPVRTLSVVPGPCQPPRIVGKAKHKEVQLEWGVVWRSGNAEPSEVYNGTKLQCSVGSLLPGATYNFRLRAANEFGEYSEAVEVTTAAGPPGQCVAPLITLNNTTCLTVSWESPEGSGSDISEYRLDWSREEEPMELIYCGPETQCEVSDLTPATHYCCRLQAVNQAGAGPYSEQMTFQTPATNPDAVSSFFLLDQLQSDQSPSTCLFLKWEEPNCNGADITSYIISLDDQLITVETGTSHLITDLQPDSQYSVQIQAVNVIGCGPLSPPLVARTRPLPPAPPPLECSAAGPQSLKLKWGENAAHTHTRALLSNDMFYTLQMEDKNHRFVCIYRGPSHTYKVQRLTESTSYRFRIQACSDAGEGPFSDTHTFSTTKTVPSALKGKGLEGNVCEVTWEAIPPMRGDRVNYILQVLVGRESEYKQVFKGEESAFQITGLQGNTDYRFRVCACRRCQDTNHELCGPLSPSSLFTLRRQEQQCLGETSAVETVKGAGIISSDERFAAVVVCVFAGVSILMACLLQYFFMK</sequence>
<evidence type="ECO:0000259" key="3">
    <source>
        <dbReference type="PROSITE" id="PS50853"/>
    </source>
</evidence>
<feature type="domain" description="Fibronectin type-III" evidence="3">
    <location>
        <begin position="606"/>
        <end position="699"/>
    </location>
</feature>
<dbReference type="InterPro" id="IPR050964">
    <property type="entry name" value="Striated_Muscle_Regulatory"/>
</dbReference>
<keyword evidence="2" id="KW-0472">Membrane</keyword>
<dbReference type="Proteomes" id="UP000694395">
    <property type="component" value="Chromosome 7"/>
</dbReference>
<evidence type="ECO:0000256" key="2">
    <source>
        <dbReference type="SAM" id="Phobius"/>
    </source>
</evidence>
<dbReference type="InterPro" id="IPR036116">
    <property type="entry name" value="FN3_sf"/>
</dbReference>
<keyword evidence="2" id="KW-0812">Transmembrane</keyword>
<dbReference type="SUPFAM" id="SSF49265">
    <property type="entry name" value="Fibronectin type III"/>
    <property type="match status" value="6"/>
</dbReference>
<evidence type="ECO:0000313" key="4">
    <source>
        <dbReference type="Ensembl" id="ENSOMYP00000132906.1"/>
    </source>
</evidence>
<dbReference type="InterPro" id="IPR003961">
    <property type="entry name" value="FN3_dom"/>
</dbReference>
<evidence type="ECO:0000256" key="1">
    <source>
        <dbReference type="ARBA" id="ARBA00022737"/>
    </source>
</evidence>